<dbReference type="Proteomes" id="UP000006044">
    <property type="component" value="Unassembled WGS sequence"/>
</dbReference>
<gene>
    <name evidence="1" type="ORF">HMPREF9448_01793</name>
</gene>
<evidence type="ECO:0000313" key="1">
    <source>
        <dbReference type="EMBL" id="EJZ63404.1"/>
    </source>
</evidence>
<dbReference type="HOGENOM" id="CLU_2966056_0_0_10"/>
<keyword evidence="2" id="KW-1185">Reference proteome</keyword>
<evidence type="ECO:0000313" key="2">
    <source>
        <dbReference type="Proteomes" id="UP000006044"/>
    </source>
</evidence>
<feature type="non-terminal residue" evidence="1">
    <location>
        <position position="1"/>
    </location>
</feature>
<name>K0X6S7_9BACT</name>
<dbReference type="EMBL" id="ADLE01000012">
    <property type="protein sequence ID" value="EJZ63404.1"/>
    <property type="molecule type" value="Genomic_DNA"/>
</dbReference>
<accession>K0X6S7</accession>
<reference evidence="1 2" key="1">
    <citation type="submission" date="2012-08" db="EMBL/GenBank/DDBJ databases">
        <title>The Genome Sequence of Barnesiella intestinihominis YIT 11860.</title>
        <authorList>
            <consortium name="The Broad Institute Genome Sequencing Platform"/>
            <person name="Earl A."/>
            <person name="Ward D."/>
            <person name="Feldgarden M."/>
            <person name="Gevers D."/>
            <person name="Morotomi M."/>
            <person name="Walker B."/>
            <person name="Young S.K."/>
            <person name="Zeng Q."/>
            <person name="Gargeya S."/>
            <person name="Fitzgerald M."/>
            <person name="Haas B."/>
            <person name="Abouelleil A."/>
            <person name="Alvarado L."/>
            <person name="Arachchi H.M."/>
            <person name="Berlin A.M."/>
            <person name="Chapman S.B."/>
            <person name="Goldberg J."/>
            <person name="Griggs A."/>
            <person name="Gujja S."/>
            <person name="Hansen M."/>
            <person name="Howarth C."/>
            <person name="Imamovic A."/>
            <person name="Larimer J."/>
            <person name="McCowen C."/>
            <person name="Montmayeur A."/>
            <person name="Murphy C."/>
            <person name="Neiman D."/>
            <person name="Pearson M."/>
            <person name="Priest M."/>
            <person name="Roberts A."/>
            <person name="Saif S."/>
            <person name="Shea T."/>
            <person name="Sisk P."/>
            <person name="Sykes S."/>
            <person name="Wortman J."/>
            <person name="Nusbaum C."/>
            <person name="Birren B."/>
        </authorList>
    </citation>
    <scope>NUCLEOTIDE SEQUENCE [LARGE SCALE GENOMIC DNA]</scope>
    <source>
        <strain evidence="1 2">YIT 11860</strain>
    </source>
</reference>
<comment type="caution">
    <text evidence="1">The sequence shown here is derived from an EMBL/GenBank/DDBJ whole genome shotgun (WGS) entry which is preliminary data.</text>
</comment>
<sequence>GGASWFVLLAAEKNEQIKRINVTRTFFDWERKSLVFNLLPLPCPEALRGVVQENIGEN</sequence>
<protein>
    <submittedName>
        <fullName evidence="1">Uncharacterized protein</fullName>
    </submittedName>
</protein>
<organism evidence="1 2">
    <name type="scientific">Barnesiella intestinihominis YIT 11860</name>
    <dbReference type="NCBI Taxonomy" id="742726"/>
    <lineage>
        <taxon>Bacteria</taxon>
        <taxon>Pseudomonadati</taxon>
        <taxon>Bacteroidota</taxon>
        <taxon>Bacteroidia</taxon>
        <taxon>Bacteroidales</taxon>
        <taxon>Barnesiellaceae</taxon>
        <taxon>Barnesiella</taxon>
    </lineage>
</organism>
<proteinExistence type="predicted"/>
<dbReference type="AlphaFoldDB" id="K0X6S7"/>